<comment type="caution">
    <text evidence="4">The sequence shown here is derived from an EMBL/GenBank/DDBJ whole genome shotgun (WGS) entry which is preliminary data.</text>
</comment>
<evidence type="ECO:0000256" key="2">
    <source>
        <dbReference type="PROSITE-ProRule" id="PRU00497"/>
    </source>
</evidence>
<reference evidence="4" key="1">
    <citation type="journal article" date="2023" name="Insect Mol. Biol.">
        <title>Genome sequencing provides insights into the evolution of gene families encoding plant cell wall-degrading enzymes in longhorned beetles.</title>
        <authorList>
            <person name="Shin N.R."/>
            <person name="Okamura Y."/>
            <person name="Kirsch R."/>
            <person name="Pauchet Y."/>
        </authorList>
    </citation>
    <scope>NUCLEOTIDE SEQUENCE</scope>
    <source>
        <strain evidence="4">MMC_N1</strain>
    </source>
</reference>
<evidence type="ECO:0000256" key="1">
    <source>
        <dbReference type="ARBA" id="ARBA00022460"/>
    </source>
</evidence>
<dbReference type="Proteomes" id="UP001162164">
    <property type="component" value="Unassembled WGS sequence"/>
</dbReference>
<dbReference type="EMBL" id="JAPWTJ010000010">
    <property type="protein sequence ID" value="KAJ8985679.1"/>
    <property type="molecule type" value="Genomic_DNA"/>
</dbReference>
<proteinExistence type="predicted"/>
<gene>
    <name evidence="4" type="ORF">NQ317_015179</name>
</gene>
<dbReference type="Pfam" id="PF00379">
    <property type="entry name" value="Chitin_bind_4"/>
    <property type="match status" value="1"/>
</dbReference>
<organism evidence="4 5">
    <name type="scientific">Molorchus minor</name>
    <dbReference type="NCBI Taxonomy" id="1323400"/>
    <lineage>
        <taxon>Eukaryota</taxon>
        <taxon>Metazoa</taxon>
        <taxon>Ecdysozoa</taxon>
        <taxon>Arthropoda</taxon>
        <taxon>Hexapoda</taxon>
        <taxon>Insecta</taxon>
        <taxon>Pterygota</taxon>
        <taxon>Neoptera</taxon>
        <taxon>Endopterygota</taxon>
        <taxon>Coleoptera</taxon>
        <taxon>Polyphaga</taxon>
        <taxon>Cucujiformia</taxon>
        <taxon>Chrysomeloidea</taxon>
        <taxon>Cerambycidae</taxon>
        <taxon>Lamiinae</taxon>
        <taxon>Monochamini</taxon>
        <taxon>Molorchus</taxon>
    </lineage>
</organism>
<evidence type="ECO:0000256" key="3">
    <source>
        <dbReference type="SAM" id="MobiDB-lite"/>
    </source>
</evidence>
<feature type="compositionally biased region" description="Basic and acidic residues" evidence="3">
    <location>
        <begin position="20"/>
        <end position="45"/>
    </location>
</feature>
<dbReference type="InterPro" id="IPR051217">
    <property type="entry name" value="Insect_Cuticle_Struc_Prot"/>
</dbReference>
<accession>A0ABQ9K6A3</accession>
<dbReference type="InterPro" id="IPR000618">
    <property type="entry name" value="Insect_cuticle"/>
</dbReference>
<name>A0ABQ9K6A3_9CUCU</name>
<dbReference type="PROSITE" id="PS51155">
    <property type="entry name" value="CHIT_BIND_RR_2"/>
    <property type="match status" value="1"/>
</dbReference>
<feature type="region of interest" description="Disordered" evidence="3">
    <location>
        <begin position="1"/>
        <end position="45"/>
    </location>
</feature>
<keyword evidence="5" id="KW-1185">Reference proteome</keyword>
<dbReference type="PANTHER" id="PTHR12236:SF96">
    <property type="entry name" value="PUPAL CUTICLE PROTEIN EDG-84A-LIKE PROTEIN"/>
    <property type="match status" value="1"/>
</dbReference>
<protein>
    <submittedName>
        <fullName evidence="4">Uncharacterized protein</fullName>
    </submittedName>
</protein>
<evidence type="ECO:0000313" key="5">
    <source>
        <dbReference type="Proteomes" id="UP001162164"/>
    </source>
</evidence>
<keyword evidence="1 2" id="KW-0193">Cuticle</keyword>
<evidence type="ECO:0000313" key="4">
    <source>
        <dbReference type="EMBL" id="KAJ8985679.1"/>
    </source>
</evidence>
<sequence length="103" mass="11646">MLNTMTTPTTNSLTASKTPHTHDHKSQHEHRDGHHVTGSYELHEPDGTHRVVKYISGPHTGFEAIVERHGHAHHPDHHGNDYGATSWVDVTHWGHQGDEDHEH</sequence>
<feature type="compositionally biased region" description="Low complexity" evidence="3">
    <location>
        <begin position="1"/>
        <end position="18"/>
    </location>
</feature>
<dbReference type="PANTHER" id="PTHR12236">
    <property type="entry name" value="STRUCTURAL CONTITUENT OF CUTICLE"/>
    <property type="match status" value="1"/>
</dbReference>